<dbReference type="EMBL" id="LK052897">
    <property type="protein sequence ID" value="CDR43582.1"/>
    <property type="molecule type" value="Genomic_DNA"/>
</dbReference>
<accession>A0A061B120</accession>
<dbReference type="AlphaFoldDB" id="A0A061B120"/>
<organism evidence="8">
    <name type="scientific">Cyberlindnera fabianii</name>
    <name type="common">Yeast</name>
    <name type="synonym">Hansenula fabianii</name>
    <dbReference type="NCBI Taxonomy" id="36022"/>
    <lineage>
        <taxon>Eukaryota</taxon>
        <taxon>Fungi</taxon>
        <taxon>Dikarya</taxon>
        <taxon>Ascomycota</taxon>
        <taxon>Saccharomycotina</taxon>
        <taxon>Saccharomycetes</taxon>
        <taxon>Phaffomycetales</taxon>
        <taxon>Phaffomycetaceae</taxon>
        <taxon>Cyberlindnera</taxon>
    </lineage>
</organism>
<comment type="subcellular location">
    <subcellularLocation>
        <location evidence="2">Cytoplasm</location>
    </subcellularLocation>
    <subcellularLocation>
        <location evidence="1">Nucleus</location>
    </subcellularLocation>
</comment>
<evidence type="ECO:0000256" key="1">
    <source>
        <dbReference type="ARBA" id="ARBA00004123"/>
    </source>
</evidence>
<evidence type="ECO:0000256" key="6">
    <source>
        <dbReference type="ARBA" id="ARBA00023242"/>
    </source>
</evidence>
<feature type="compositionally biased region" description="Polar residues" evidence="7">
    <location>
        <begin position="43"/>
        <end position="63"/>
    </location>
</feature>
<evidence type="ECO:0000256" key="7">
    <source>
        <dbReference type="SAM" id="MobiDB-lite"/>
    </source>
</evidence>
<reference evidence="9" key="3">
    <citation type="submission" date="2017-01" db="EMBL/GenBank/DDBJ databases">
        <authorList>
            <person name="Mah S.A."/>
            <person name="Swanson W.J."/>
            <person name="Moy G.W."/>
            <person name="Vacquier V.D."/>
        </authorList>
    </citation>
    <scope>NUCLEOTIDE SEQUENCE [LARGE SCALE GENOMIC DNA]</scope>
    <source>
        <strain evidence="9">65</strain>
    </source>
</reference>
<name>A0A061B120_CYBFA</name>
<protein>
    <recommendedName>
        <fullName evidence="4">Damage-regulated import facilitator 1</fullName>
    </recommendedName>
</protein>
<evidence type="ECO:0000256" key="5">
    <source>
        <dbReference type="ARBA" id="ARBA00022490"/>
    </source>
</evidence>
<dbReference type="GO" id="GO:0005737">
    <property type="term" value="C:cytoplasm"/>
    <property type="evidence" value="ECO:0007669"/>
    <property type="project" value="UniProtKB-SubCell"/>
</dbReference>
<dbReference type="EMBL" id="MPUK01000011">
    <property type="protein sequence ID" value="ONH65412.1"/>
    <property type="molecule type" value="Genomic_DNA"/>
</dbReference>
<evidence type="ECO:0000256" key="3">
    <source>
        <dbReference type="ARBA" id="ARBA00005459"/>
    </source>
</evidence>
<dbReference type="Pfam" id="PF08591">
    <property type="entry name" value="RNR_inhib"/>
    <property type="match status" value="1"/>
</dbReference>
<proteinExistence type="inferred from homology"/>
<reference evidence="8" key="1">
    <citation type="journal article" date="2014" name="Genome Announc.">
        <title>Genome sequence of the yeast Cyberlindnera fabianii (Hansenula fabianii).</title>
        <authorList>
            <person name="Freel K.C."/>
            <person name="Sarilar V."/>
            <person name="Neuveglise C."/>
            <person name="Devillers H."/>
            <person name="Friedrich A."/>
            <person name="Schacherer J."/>
        </authorList>
    </citation>
    <scope>NUCLEOTIDE SEQUENCE</scope>
    <source>
        <strain evidence="8">YJS4271</strain>
    </source>
</reference>
<evidence type="ECO:0000313" key="10">
    <source>
        <dbReference type="Proteomes" id="UP000189513"/>
    </source>
</evidence>
<dbReference type="OrthoDB" id="4072855at2759"/>
<dbReference type="OMA" id="INQRTMS"/>
<feature type="region of interest" description="Disordered" evidence="7">
    <location>
        <begin position="43"/>
        <end position="66"/>
    </location>
</feature>
<gene>
    <name evidence="9" type="ORF">BON22_4806</name>
    <name evidence="8" type="ORF">CYFA0S_12e02124g</name>
</gene>
<dbReference type="InterPro" id="IPR013900">
    <property type="entry name" value="RNR_inhibitor"/>
</dbReference>
<comment type="similarity">
    <text evidence="3">Belongs to the DIF1/spd1 family.</text>
</comment>
<dbReference type="VEuPathDB" id="FungiDB:BON22_4806"/>
<dbReference type="Proteomes" id="UP000189513">
    <property type="component" value="Unassembled WGS sequence"/>
</dbReference>
<reference evidence="10" key="2">
    <citation type="journal article" date="2017" name="Genome Announc.">
        <title>Genome sequences of Cyberlindnera fabianii 65, Pichia kudriavzevii 129, and Saccharomyces cerevisiae 131 isolated from fermented masau fruits in Zimbabwe.</title>
        <authorList>
            <person name="van Rijswijck I.M.H."/>
            <person name="Derks M.F.L."/>
            <person name="Abee T."/>
            <person name="de Ridder D."/>
            <person name="Smid E.J."/>
        </authorList>
    </citation>
    <scope>NUCLEOTIDE SEQUENCE [LARGE SCALE GENOMIC DNA]</scope>
    <source>
        <strain evidence="10">65</strain>
    </source>
</reference>
<dbReference type="GO" id="GO:0005634">
    <property type="term" value="C:nucleus"/>
    <property type="evidence" value="ECO:0007669"/>
    <property type="project" value="UniProtKB-SubCell"/>
</dbReference>
<evidence type="ECO:0000313" key="8">
    <source>
        <dbReference type="EMBL" id="CDR43582.1"/>
    </source>
</evidence>
<keyword evidence="5" id="KW-0963">Cytoplasm</keyword>
<evidence type="ECO:0000256" key="4">
    <source>
        <dbReference type="ARBA" id="ARBA00021625"/>
    </source>
</evidence>
<evidence type="ECO:0000313" key="9">
    <source>
        <dbReference type="EMBL" id="ONH65412.1"/>
    </source>
</evidence>
<keyword evidence="6" id="KW-0539">Nucleus</keyword>
<evidence type="ECO:0000256" key="2">
    <source>
        <dbReference type="ARBA" id="ARBA00004496"/>
    </source>
</evidence>
<keyword evidence="10" id="KW-1185">Reference proteome</keyword>
<sequence>MAQVKRQLNHNVAQDTEAYDHQYQLQTIGMRIRKAVSEGYQTGDNVFPSSQRVSPQPQTQSFQRVPLPSNVVVPPMLSNATSSSFGSSMAEWENNLDVRLQNIENVLSTNKEALSKRRFDAVDNDW</sequence>